<organism evidence="3 4">
    <name type="scientific">Thalassobius vesicularis</name>
    <dbReference type="NCBI Taxonomy" id="1294297"/>
    <lineage>
        <taxon>Bacteria</taxon>
        <taxon>Pseudomonadati</taxon>
        <taxon>Pseudomonadota</taxon>
        <taxon>Alphaproteobacteria</taxon>
        <taxon>Rhodobacterales</taxon>
        <taxon>Roseobacteraceae</taxon>
        <taxon>Thalassovita</taxon>
    </lineage>
</organism>
<dbReference type="OrthoDB" id="9789836at2"/>
<accession>A0A4S3MC35</accession>
<dbReference type="EMBL" id="SSMD01000003">
    <property type="protein sequence ID" value="THD74925.1"/>
    <property type="molecule type" value="Genomic_DNA"/>
</dbReference>
<protein>
    <submittedName>
        <fullName evidence="3">LpxI family protein</fullName>
    </submittedName>
</protein>
<dbReference type="Pfam" id="PF06230">
    <property type="entry name" value="LpxI_C"/>
    <property type="match status" value="1"/>
</dbReference>
<reference evidence="3 4" key="1">
    <citation type="submission" date="2019-04" db="EMBL/GenBank/DDBJ databases">
        <title>Draft genome sequence of Youngimonas vesicularis.</title>
        <authorList>
            <person name="Hameed A."/>
        </authorList>
    </citation>
    <scope>NUCLEOTIDE SEQUENCE [LARGE SCALE GENOMIC DNA]</scope>
    <source>
        <strain evidence="3 4">CC-AMW-E</strain>
    </source>
</reference>
<evidence type="ECO:0000259" key="2">
    <source>
        <dbReference type="Pfam" id="PF17930"/>
    </source>
</evidence>
<dbReference type="Proteomes" id="UP000306113">
    <property type="component" value="Unassembled WGS sequence"/>
</dbReference>
<dbReference type="InterPro" id="IPR053174">
    <property type="entry name" value="LpxI"/>
</dbReference>
<dbReference type="PANTHER" id="PTHR39962:SF1">
    <property type="entry name" value="LPXI FAMILY PROTEIN"/>
    <property type="match status" value="1"/>
</dbReference>
<dbReference type="Pfam" id="PF17930">
    <property type="entry name" value="LpxI_N"/>
    <property type="match status" value="1"/>
</dbReference>
<dbReference type="PANTHER" id="PTHR39962">
    <property type="entry name" value="BLL4848 PROTEIN"/>
    <property type="match status" value="1"/>
</dbReference>
<dbReference type="InterPro" id="IPR041255">
    <property type="entry name" value="LpxI_N"/>
</dbReference>
<dbReference type="InterPro" id="IPR043167">
    <property type="entry name" value="LpxI_C_sf"/>
</dbReference>
<dbReference type="Gene3D" id="3.40.50.20">
    <property type="match status" value="1"/>
</dbReference>
<dbReference type="Gene3D" id="3.40.140.80">
    <property type="match status" value="1"/>
</dbReference>
<evidence type="ECO:0000313" key="3">
    <source>
        <dbReference type="EMBL" id="THD74925.1"/>
    </source>
</evidence>
<feature type="domain" description="LpxI N-terminal" evidence="2">
    <location>
        <begin position="4"/>
        <end position="127"/>
    </location>
</feature>
<dbReference type="RefSeq" id="WP_136338781.1">
    <property type="nucleotide sequence ID" value="NZ_SSMD01000003.1"/>
</dbReference>
<sequence>MTRRLAILAGSGALPVLLADTAPGAYCVTFAGVPHELRCVTHQFHFEKLGELFGALKAEGVTEVVFAGSMSRPPLDPAAFDLVMLGLAPRLMTAMQGGDDALLRLVITIFEEQGFTVRGAHEIAPQLTVSEGIFCGSGPSEQALQDADRAADILNALAPVDVGQGCVVAGGLCLGIETIQGTDALLGFVAGTPKHLRRNAKGVFVKALKRGQDLRIDMPAIGPETVKNAATAGVEGIVLQAGGVLILDRHATKHAAEQAGIFIMGRAL</sequence>
<comment type="caution">
    <text evidence="3">The sequence shown here is derived from an EMBL/GenBank/DDBJ whole genome shotgun (WGS) entry which is preliminary data.</text>
</comment>
<dbReference type="AlphaFoldDB" id="A0A4S3MC35"/>
<gene>
    <name evidence="3" type="ORF">E7681_08190</name>
</gene>
<evidence type="ECO:0000313" key="4">
    <source>
        <dbReference type="Proteomes" id="UP000306113"/>
    </source>
</evidence>
<name>A0A4S3MC35_9RHOB</name>
<proteinExistence type="predicted"/>
<keyword evidence="4" id="KW-1185">Reference proteome</keyword>
<feature type="domain" description="LpxI C-terminal" evidence="1">
    <location>
        <begin position="131"/>
        <end position="264"/>
    </location>
</feature>
<evidence type="ECO:0000259" key="1">
    <source>
        <dbReference type="Pfam" id="PF06230"/>
    </source>
</evidence>
<dbReference type="InterPro" id="IPR010415">
    <property type="entry name" value="LpxI_C"/>
</dbReference>